<organism evidence="2">
    <name type="scientific">Caenorhabditis brenneri</name>
    <name type="common">Nematode worm</name>
    <dbReference type="NCBI Taxonomy" id="135651"/>
    <lineage>
        <taxon>Eukaryota</taxon>
        <taxon>Metazoa</taxon>
        <taxon>Ecdysozoa</taxon>
        <taxon>Nematoda</taxon>
        <taxon>Chromadorea</taxon>
        <taxon>Rhabditida</taxon>
        <taxon>Rhabditina</taxon>
        <taxon>Rhabditomorpha</taxon>
        <taxon>Rhabditoidea</taxon>
        <taxon>Rhabditidae</taxon>
        <taxon>Peloderinae</taxon>
        <taxon>Caenorhabditis</taxon>
    </lineage>
</organism>
<proteinExistence type="predicted"/>
<reference evidence="2" key="1">
    <citation type="submission" date="2011-07" db="EMBL/GenBank/DDBJ databases">
        <authorList>
            <consortium name="Caenorhabditis brenneri Sequencing and Analysis Consortium"/>
            <person name="Wilson R.K."/>
        </authorList>
    </citation>
    <scope>NUCLEOTIDE SEQUENCE [LARGE SCALE GENOMIC DNA]</scope>
    <source>
        <strain evidence="2">PB2801</strain>
    </source>
</reference>
<dbReference type="InParanoid" id="G0P770"/>
<dbReference type="AlphaFoldDB" id="G0P770"/>
<evidence type="ECO:0000313" key="1">
    <source>
        <dbReference type="EMBL" id="EGT46824.1"/>
    </source>
</evidence>
<evidence type="ECO:0008006" key="3">
    <source>
        <dbReference type="Google" id="ProtNLM"/>
    </source>
</evidence>
<protein>
    <recommendedName>
        <fullName evidence="3">F-box associated domain-containing protein</fullName>
    </recommendedName>
</protein>
<name>G0P770_CAEBE</name>
<dbReference type="HOGENOM" id="CLU_2640289_0_0_1"/>
<gene>
    <name evidence="1" type="ORF">CAEBREN_24776</name>
</gene>
<dbReference type="Proteomes" id="UP000008068">
    <property type="component" value="Unassembled WGS sequence"/>
</dbReference>
<dbReference type="OrthoDB" id="10687740at2759"/>
<keyword evidence="2" id="KW-1185">Reference proteome</keyword>
<accession>G0P770</accession>
<dbReference type="EMBL" id="GL380108">
    <property type="protein sequence ID" value="EGT46824.1"/>
    <property type="molecule type" value="Genomic_DNA"/>
</dbReference>
<evidence type="ECO:0000313" key="2">
    <source>
        <dbReference type="Proteomes" id="UP000008068"/>
    </source>
</evidence>
<sequence length="77" mass="9292">MMNFQGEHLVMHKALPHHTSITYFVNSWMKGNHKNLKSIISYNRCGWHINIDIVLDDLKPEKWDETKRPRYFEYTSV</sequence>